<dbReference type="InterPro" id="IPR004712">
    <property type="entry name" value="Na+/H+_antiporter_fungi"/>
</dbReference>
<comment type="caution">
    <text evidence="8">The sequence shown here is derived from an EMBL/GenBank/DDBJ whole genome shotgun (WGS) entry which is preliminary data.</text>
</comment>
<sequence length="180" mass="19509">MGVGAIFVSTLALTRLPEPQTPANDQKELLAAVLHPIVSFVVLGSIILHGLSIPFFSFGRNVSRSVSLSATLTSRSRNDVPDWVSWVRTAPVQNPAPPSSRPDEEMNRATEEDIEAAVNENTALPARTPNTHDVQETSDKQFDSVHVAHDVRTDESGPAKAPEKTEGQPPIKAVHFPCTE</sequence>
<evidence type="ECO:0000256" key="4">
    <source>
        <dbReference type="ARBA" id="ARBA00023065"/>
    </source>
</evidence>
<feature type="compositionally biased region" description="Basic and acidic residues" evidence="6">
    <location>
        <begin position="101"/>
        <end position="111"/>
    </location>
</feature>
<feature type="compositionally biased region" description="Basic and acidic residues" evidence="6">
    <location>
        <begin position="133"/>
        <end position="166"/>
    </location>
</feature>
<evidence type="ECO:0000256" key="2">
    <source>
        <dbReference type="ARBA" id="ARBA00022449"/>
    </source>
</evidence>
<dbReference type="Proteomes" id="UP001556367">
    <property type="component" value="Unassembled WGS sequence"/>
</dbReference>
<feature type="transmembrane region" description="Helical" evidence="7">
    <location>
        <begin position="33"/>
        <end position="56"/>
    </location>
</feature>
<feature type="region of interest" description="Disordered" evidence="6">
    <location>
        <begin position="90"/>
        <end position="180"/>
    </location>
</feature>
<proteinExistence type="predicted"/>
<protein>
    <submittedName>
        <fullName evidence="8">Uncharacterized protein</fullName>
    </submittedName>
</protein>
<organism evidence="8 9">
    <name type="scientific">Hohenbuehelia grisea</name>
    <dbReference type="NCBI Taxonomy" id="104357"/>
    <lineage>
        <taxon>Eukaryota</taxon>
        <taxon>Fungi</taxon>
        <taxon>Dikarya</taxon>
        <taxon>Basidiomycota</taxon>
        <taxon>Agaricomycotina</taxon>
        <taxon>Agaricomycetes</taxon>
        <taxon>Agaricomycetidae</taxon>
        <taxon>Agaricales</taxon>
        <taxon>Pleurotineae</taxon>
        <taxon>Pleurotaceae</taxon>
        <taxon>Hohenbuehelia</taxon>
    </lineage>
</organism>
<evidence type="ECO:0000256" key="1">
    <source>
        <dbReference type="ARBA" id="ARBA00022448"/>
    </source>
</evidence>
<dbReference type="PANTHER" id="PTHR31382">
    <property type="entry name" value="NA(+)/H(+) ANTIPORTER"/>
    <property type="match status" value="1"/>
</dbReference>
<name>A0ABR3JL68_9AGAR</name>
<keyword evidence="3" id="KW-0915">Sodium</keyword>
<keyword evidence="7" id="KW-0812">Transmembrane</keyword>
<keyword evidence="5" id="KW-0739">Sodium transport</keyword>
<keyword evidence="9" id="KW-1185">Reference proteome</keyword>
<reference evidence="9" key="1">
    <citation type="submission" date="2024-06" db="EMBL/GenBank/DDBJ databases">
        <title>Multi-omics analyses provide insights into the biosynthesis of the anticancer antibiotic pleurotin in Hohenbuehelia grisea.</title>
        <authorList>
            <person name="Weaver J.A."/>
            <person name="Alberti F."/>
        </authorList>
    </citation>
    <scope>NUCLEOTIDE SEQUENCE [LARGE SCALE GENOMIC DNA]</scope>
    <source>
        <strain evidence="9">T-177</strain>
    </source>
</reference>
<accession>A0ABR3JL68</accession>
<keyword evidence="7" id="KW-1133">Transmembrane helix</keyword>
<evidence type="ECO:0000256" key="7">
    <source>
        <dbReference type="SAM" id="Phobius"/>
    </source>
</evidence>
<evidence type="ECO:0000256" key="5">
    <source>
        <dbReference type="ARBA" id="ARBA00023201"/>
    </source>
</evidence>
<evidence type="ECO:0000313" key="8">
    <source>
        <dbReference type="EMBL" id="KAL0956033.1"/>
    </source>
</evidence>
<dbReference type="PANTHER" id="PTHR31382:SF4">
    <property type="entry name" value="NA(+)_H(+) ANTIPORTER"/>
    <property type="match status" value="1"/>
</dbReference>
<gene>
    <name evidence="8" type="ORF">HGRIS_002206</name>
</gene>
<evidence type="ECO:0000313" key="9">
    <source>
        <dbReference type="Proteomes" id="UP001556367"/>
    </source>
</evidence>
<keyword evidence="2" id="KW-0050">Antiport</keyword>
<evidence type="ECO:0000256" key="3">
    <source>
        <dbReference type="ARBA" id="ARBA00023053"/>
    </source>
</evidence>
<evidence type="ECO:0000256" key="6">
    <source>
        <dbReference type="SAM" id="MobiDB-lite"/>
    </source>
</evidence>
<dbReference type="EMBL" id="JASNQZ010000006">
    <property type="protein sequence ID" value="KAL0956033.1"/>
    <property type="molecule type" value="Genomic_DNA"/>
</dbReference>
<keyword evidence="7" id="KW-0472">Membrane</keyword>
<keyword evidence="4" id="KW-0406">Ion transport</keyword>
<keyword evidence="1" id="KW-0813">Transport</keyword>